<dbReference type="Pfam" id="PF13041">
    <property type="entry name" value="PPR_2"/>
    <property type="match status" value="3"/>
</dbReference>
<evidence type="ECO:0000256" key="3">
    <source>
        <dbReference type="PROSITE-ProRule" id="PRU00708"/>
    </source>
</evidence>
<protein>
    <recommendedName>
        <fullName evidence="4">DYW domain-containing protein</fullName>
    </recommendedName>
</protein>
<feature type="repeat" description="PPR" evidence="3">
    <location>
        <begin position="340"/>
        <end position="374"/>
    </location>
</feature>
<feature type="repeat" description="PPR" evidence="3">
    <location>
        <begin position="239"/>
        <end position="273"/>
    </location>
</feature>
<dbReference type="InterPro" id="IPR046848">
    <property type="entry name" value="E_motif"/>
</dbReference>
<feature type="repeat" description="PPR" evidence="3">
    <location>
        <begin position="378"/>
        <end position="412"/>
    </location>
</feature>
<dbReference type="GO" id="GO:0003723">
    <property type="term" value="F:RNA binding"/>
    <property type="evidence" value="ECO:0007669"/>
    <property type="project" value="InterPro"/>
</dbReference>
<dbReference type="InterPro" id="IPR002885">
    <property type="entry name" value="PPR_rpt"/>
</dbReference>
<dbReference type="FunFam" id="1.25.40.10:FF:001180">
    <property type="entry name" value="Pentatricopeptide repeat-containing protein At2g03380, mitochondrial"/>
    <property type="match status" value="1"/>
</dbReference>
<dbReference type="PANTHER" id="PTHR47926">
    <property type="entry name" value="PENTATRICOPEPTIDE REPEAT-CONTAINING PROTEIN"/>
    <property type="match status" value="1"/>
</dbReference>
<dbReference type="FunFam" id="1.25.40.10:FF:000031">
    <property type="entry name" value="Pentatricopeptide repeat-containing protein mitochondrial"/>
    <property type="match status" value="1"/>
</dbReference>
<dbReference type="EMBL" id="JADFTS010000003">
    <property type="protein sequence ID" value="KAF9617728.1"/>
    <property type="molecule type" value="Genomic_DNA"/>
</dbReference>
<feature type="domain" description="DYW" evidence="4">
    <location>
        <begin position="694"/>
        <end position="786"/>
    </location>
</feature>
<reference evidence="5 6" key="1">
    <citation type="submission" date="2020-10" db="EMBL/GenBank/DDBJ databases">
        <title>The Coptis chinensis genome and diversification of protoberbering-type alkaloids.</title>
        <authorList>
            <person name="Wang B."/>
            <person name="Shu S."/>
            <person name="Song C."/>
            <person name="Liu Y."/>
        </authorList>
    </citation>
    <scope>NUCLEOTIDE SEQUENCE [LARGE SCALE GENOMIC DNA]</scope>
    <source>
        <strain evidence="5">HL-2020</strain>
        <tissue evidence="5">Leaf</tissue>
    </source>
</reference>
<organism evidence="5 6">
    <name type="scientific">Coptis chinensis</name>
    <dbReference type="NCBI Taxonomy" id="261450"/>
    <lineage>
        <taxon>Eukaryota</taxon>
        <taxon>Viridiplantae</taxon>
        <taxon>Streptophyta</taxon>
        <taxon>Embryophyta</taxon>
        <taxon>Tracheophyta</taxon>
        <taxon>Spermatophyta</taxon>
        <taxon>Magnoliopsida</taxon>
        <taxon>Ranunculales</taxon>
        <taxon>Ranunculaceae</taxon>
        <taxon>Coptidoideae</taxon>
        <taxon>Coptis</taxon>
    </lineage>
</organism>
<proteinExistence type="inferred from homology"/>
<dbReference type="AlphaFoldDB" id="A0A835ILA3"/>
<feature type="repeat" description="PPR" evidence="3">
    <location>
        <begin position="479"/>
        <end position="513"/>
    </location>
</feature>
<dbReference type="Proteomes" id="UP000631114">
    <property type="component" value="Unassembled WGS sequence"/>
</dbReference>
<keyword evidence="1" id="KW-0677">Repeat</keyword>
<dbReference type="InterPro" id="IPR046960">
    <property type="entry name" value="PPR_At4g14850-like_plant"/>
</dbReference>
<dbReference type="OrthoDB" id="881013at2759"/>
<dbReference type="PANTHER" id="PTHR47926:SF389">
    <property type="entry name" value="PENTATRICOPEPTIDE PROTEIN-RELATED"/>
    <property type="match status" value="1"/>
</dbReference>
<evidence type="ECO:0000313" key="5">
    <source>
        <dbReference type="EMBL" id="KAF9617728.1"/>
    </source>
</evidence>
<dbReference type="InterPro" id="IPR032867">
    <property type="entry name" value="DYW_dom"/>
</dbReference>
<dbReference type="FunFam" id="1.25.40.10:FF:000280">
    <property type="entry name" value="Pentatricopeptide repeat-containing protein"/>
    <property type="match status" value="1"/>
</dbReference>
<dbReference type="InterPro" id="IPR011990">
    <property type="entry name" value="TPR-like_helical_dom_sf"/>
</dbReference>
<evidence type="ECO:0000256" key="2">
    <source>
        <dbReference type="ARBA" id="ARBA00061659"/>
    </source>
</evidence>
<keyword evidence="6" id="KW-1185">Reference proteome</keyword>
<gene>
    <name evidence="5" type="ORF">IFM89_038228</name>
</gene>
<dbReference type="NCBIfam" id="TIGR00756">
    <property type="entry name" value="PPR"/>
    <property type="match status" value="4"/>
</dbReference>
<sequence length="786" mass="88062">MLHASPSRVLISLPPHILHHRHLFPSHFIRTITSNQETNTLDHLLQTCSTIHQCKQTHTQIIQTGNISSGFLSARLISVYAQFNLLHDAQNVFKHMPIESKYNILLWNSILRANVYHGHFENVLKIYGEMRNLGFFPDGFSYPLVIRACGSLGSLELCKIVHCRVVVSGFGYNLHVGNEVVGMYGKIGCMELSVKVFDRMPSRTHISWNTVISGFSQNYDCEGAVKIYERMKLEGFEPTLVTWTSLSSSHARCGQHEKAMQFFLEMRRKGIGATAEAVAVGLSVCADVGAVSKGKEIHGYVISAGFHDYIFVNNSLISMYGKHKFINEAKSLFSDIKIKSLVSWNALMSSFAEADLCDEAFELFSRLEKSAQSMMRPNVVSWSTVIGAFANKGRTDECLELFRKMQCVKVEPNAVTITSVLSVCAELAALNLGREIHGHVVRGNMDKNILVGNGLIHMYTKCGNLKTGRLVFDRINGKDLISWNSIITGFGLHGLGEDALTCFHEMIRAGMEPDGITFVGVLSACSHAGLVIEGKRLFDQMTSEYLITPQIEHYACIVDLLGRAGLLQEASEIAKMMPFESDPCVSGALLNSCRMYKNTEVAEQTASHIFNLKSNSTGSYMLLSNIYAANKRWEDSAKVRMLAKTKGLKKNPGRSWIEVKKKVYTFSAGSTLQQGLEQVHEILRDLCLRMEIEGYIPDKSFVLQDVGEEEKKQILYGHSEKLAIAFGHANIPTGMPIRVMKNLRVCGDCHNWTKFFSKMTNRQVIVRDGRRFHHFIDGTCSCKDYW</sequence>
<name>A0A835ILA3_9MAGN</name>
<dbReference type="PROSITE" id="PS51375">
    <property type="entry name" value="PPR"/>
    <property type="match status" value="6"/>
</dbReference>
<dbReference type="Pfam" id="PF01535">
    <property type="entry name" value="PPR"/>
    <property type="match status" value="4"/>
</dbReference>
<feature type="repeat" description="PPR" evidence="3">
    <location>
        <begin position="103"/>
        <end position="137"/>
    </location>
</feature>
<dbReference type="Pfam" id="PF20431">
    <property type="entry name" value="E_motif"/>
    <property type="match status" value="1"/>
</dbReference>
<dbReference type="Pfam" id="PF14432">
    <property type="entry name" value="DYW_deaminase"/>
    <property type="match status" value="1"/>
</dbReference>
<evidence type="ECO:0000259" key="4">
    <source>
        <dbReference type="Pfam" id="PF14432"/>
    </source>
</evidence>
<dbReference type="Gene3D" id="1.25.40.10">
    <property type="entry name" value="Tetratricopeptide repeat domain"/>
    <property type="match status" value="4"/>
</dbReference>
<evidence type="ECO:0000313" key="6">
    <source>
        <dbReference type="Proteomes" id="UP000631114"/>
    </source>
</evidence>
<feature type="repeat" description="PPR" evidence="3">
    <location>
        <begin position="204"/>
        <end position="238"/>
    </location>
</feature>
<comment type="similarity">
    <text evidence="2">Belongs to the PPR family. PCMP-E subfamily.</text>
</comment>
<dbReference type="GO" id="GO:0008270">
    <property type="term" value="F:zinc ion binding"/>
    <property type="evidence" value="ECO:0007669"/>
    <property type="project" value="InterPro"/>
</dbReference>
<accession>A0A835ILA3</accession>
<dbReference type="GO" id="GO:0009451">
    <property type="term" value="P:RNA modification"/>
    <property type="evidence" value="ECO:0007669"/>
    <property type="project" value="InterPro"/>
</dbReference>
<evidence type="ECO:0000256" key="1">
    <source>
        <dbReference type="ARBA" id="ARBA00022737"/>
    </source>
</evidence>
<dbReference type="FunFam" id="1.25.40.10:FF:000393">
    <property type="entry name" value="Pentatricopeptide repeat-containing protein At1g20230"/>
    <property type="match status" value="2"/>
</dbReference>
<comment type="caution">
    <text evidence="5">The sequence shown here is derived from an EMBL/GenBank/DDBJ whole genome shotgun (WGS) entry which is preliminary data.</text>
</comment>